<organism evidence="1 2">
    <name type="scientific">Saguinus oedipus</name>
    <name type="common">Cotton-top tamarin</name>
    <name type="synonym">Oedipomidas oedipus</name>
    <dbReference type="NCBI Taxonomy" id="9490"/>
    <lineage>
        <taxon>Eukaryota</taxon>
        <taxon>Metazoa</taxon>
        <taxon>Chordata</taxon>
        <taxon>Craniata</taxon>
        <taxon>Vertebrata</taxon>
        <taxon>Euteleostomi</taxon>
        <taxon>Mammalia</taxon>
        <taxon>Eutheria</taxon>
        <taxon>Euarchontoglires</taxon>
        <taxon>Primates</taxon>
        <taxon>Haplorrhini</taxon>
        <taxon>Platyrrhini</taxon>
        <taxon>Cebidae</taxon>
        <taxon>Callitrichinae</taxon>
        <taxon>Saguinus</taxon>
    </lineage>
</organism>
<dbReference type="EMBL" id="JASSZA010000011">
    <property type="protein sequence ID" value="KAK2098400.1"/>
    <property type="molecule type" value="Genomic_DNA"/>
</dbReference>
<sequence length="66" mass="7634">MSVSPFSEAPHHPLVLWEPVLAFNQGYRPEEWDLGQDPQEVSYGQSSVRRRSTLVEGMEIFFLEEP</sequence>
<evidence type="ECO:0000313" key="1">
    <source>
        <dbReference type="EMBL" id="KAK2098400.1"/>
    </source>
</evidence>
<gene>
    <name evidence="1" type="ORF">P7K49_023851</name>
</gene>
<protein>
    <submittedName>
        <fullName evidence="1">Uncharacterized protein</fullName>
    </submittedName>
</protein>
<reference evidence="1 2" key="1">
    <citation type="submission" date="2023-05" db="EMBL/GenBank/DDBJ databases">
        <title>B98-5 Cell Line De Novo Hybrid Assembly: An Optical Mapping Approach.</title>
        <authorList>
            <person name="Kananen K."/>
            <person name="Auerbach J.A."/>
            <person name="Kautto E."/>
            <person name="Blachly J.S."/>
        </authorList>
    </citation>
    <scope>NUCLEOTIDE SEQUENCE [LARGE SCALE GENOMIC DNA]</scope>
    <source>
        <strain evidence="1">B95-8</strain>
        <tissue evidence="1">Cell line</tissue>
    </source>
</reference>
<name>A0ABQ9UNP0_SAGOE</name>
<dbReference type="Proteomes" id="UP001266305">
    <property type="component" value="Unassembled WGS sequence"/>
</dbReference>
<evidence type="ECO:0000313" key="2">
    <source>
        <dbReference type="Proteomes" id="UP001266305"/>
    </source>
</evidence>
<comment type="caution">
    <text evidence="1">The sequence shown here is derived from an EMBL/GenBank/DDBJ whole genome shotgun (WGS) entry which is preliminary data.</text>
</comment>
<proteinExistence type="predicted"/>
<accession>A0ABQ9UNP0</accession>
<keyword evidence="2" id="KW-1185">Reference proteome</keyword>